<dbReference type="Pfam" id="PF13861">
    <property type="entry name" value="FLgD_tudor"/>
    <property type="match status" value="1"/>
</dbReference>
<dbReference type="Gene3D" id="2.60.40.4070">
    <property type="match status" value="1"/>
</dbReference>
<feature type="domain" description="FlgD Tudor-like" evidence="8">
    <location>
        <begin position="114"/>
        <end position="241"/>
    </location>
</feature>
<dbReference type="GO" id="GO:0044781">
    <property type="term" value="P:bacterial-type flagellum organization"/>
    <property type="evidence" value="ECO:0007669"/>
    <property type="project" value="UniProtKB-UniRule"/>
</dbReference>
<feature type="domain" description="FlgD/Vpr Ig-like" evidence="7">
    <location>
        <begin position="136"/>
        <end position="202"/>
    </location>
</feature>
<proteinExistence type="inferred from homology"/>
<evidence type="ECO:0000259" key="7">
    <source>
        <dbReference type="Pfam" id="PF13860"/>
    </source>
</evidence>
<name>A0A2P8VLA7_9ENTR</name>
<dbReference type="OrthoDB" id="9785233at2"/>
<evidence type="ECO:0000256" key="6">
    <source>
        <dbReference type="SAM" id="MobiDB-lite"/>
    </source>
</evidence>
<dbReference type="InterPro" id="IPR005648">
    <property type="entry name" value="FlgD"/>
</dbReference>
<evidence type="ECO:0000259" key="8">
    <source>
        <dbReference type="Pfam" id="PF13861"/>
    </source>
</evidence>
<keyword evidence="9" id="KW-0966">Cell projection</keyword>
<dbReference type="InterPro" id="IPR025965">
    <property type="entry name" value="FlgD/Vpr_Ig-like"/>
</dbReference>
<feature type="region of interest" description="Disordered" evidence="6">
    <location>
        <begin position="1"/>
        <end position="55"/>
    </location>
</feature>
<gene>
    <name evidence="9" type="ORF">C7G83_12155</name>
</gene>
<sequence length="254" mass="26226">MSDIAFNSALGAAQSDASQQQVSSNLGASSDAPSSTDTSGTVNGTPTSTTSSTHSSMADTFLTLFVAEVQNQDPTSPTDPTAYIDQLSSMAQVAMGEEMSVQMNTNAILLSNLQVMSLGNMVGDTIMVQATSMDVSDSEIQGRITLDDAAASVTLHFTDEAGADYSVELGTQSPGTVDFDINPADYGIPPGNYEVSVVTDTGESEVPIEVQGVVNDVRIPLNGDSPVLNVTGVGEVPFTMISQFGSTDSDASKA</sequence>
<evidence type="ECO:0000256" key="2">
    <source>
        <dbReference type="ARBA" id="ARBA00016013"/>
    </source>
</evidence>
<keyword evidence="10" id="KW-1185">Reference proteome</keyword>
<evidence type="ECO:0000256" key="1">
    <source>
        <dbReference type="ARBA" id="ARBA00010577"/>
    </source>
</evidence>
<dbReference type="Pfam" id="PF13860">
    <property type="entry name" value="FlgD_ig"/>
    <property type="match status" value="1"/>
</dbReference>
<comment type="function">
    <text evidence="4 5">Required for flagellar hook formation. May act as a scaffolding protein.</text>
</comment>
<dbReference type="Gene3D" id="2.30.30.910">
    <property type="match status" value="1"/>
</dbReference>
<evidence type="ECO:0000256" key="3">
    <source>
        <dbReference type="ARBA" id="ARBA00022795"/>
    </source>
</evidence>
<keyword evidence="3 5" id="KW-1005">Bacterial flagellum biogenesis</keyword>
<evidence type="ECO:0000256" key="5">
    <source>
        <dbReference type="RuleBase" id="RU362076"/>
    </source>
</evidence>
<dbReference type="AlphaFoldDB" id="A0A2P8VLA7"/>
<evidence type="ECO:0000313" key="9">
    <source>
        <dbReference type="EMBL" id="PSN07858.1"/>
    </source>
</evidence>
<dbReference type="EMBL" id="PYEP01000004">
    <property type="protein sequence ID" value="PSN07858.1"/>
    <property type="molecule type" value="Genomic_DNA"/>
</dbReference>
<keyword evidence="9" id="KW-0282">Flagellum</keyword>
<feature type="compositionally biased region" description="Low complexity" evidence="6">
    <location>
        <begin position="8"/>
        <end position="55"/>
    </location>
</feature>
<accession>A0A2P8VLA7</accession>
<organism evidence="9 10">
    <name type="scientific">Siccibacter turicensis</name>
    <dbReference type="NCBI Taxonomy" id="357233"/>
    <lineage>
        <taxon>Bacteria</taxon>
        <taxon>Pseudomonadati</taxon>
        <taxon>Pseudomonadota</taxon>
        <taxon>Gammaproteobacteria</taxon>
        <taxon>Enterobacterales</taxon>
        <taxon>Enterobacteriaceae</taxon>
        <taxon>Siccibacter</taxon>
    </lineage>
</organism>
<comment type="similarity">
    <text evidence="1 5">Belongs to the FlgD family.</text>
</comment>
<keyword evidence="9" id="KW-0969">Cilium</keyword>
<evidence type="ECO:0000313" key="10">
    <source>
        <dbReference type="Proteomes" id="UP000240212"/>
    </source>
</evidence>
<reference evidence="9 10" key="1">
    <citation type="submission" date="2018-03" db="EMBL/GenBank/DDBJ databases">
        <title>Draft genome sequence of the first documented clinical Siccibacter turicensis isolate in Austria.</title>
        <authorList>
            <person name="Lepuschitz S."/>
            <person name="Pekard-Amenitsch S."/>
            <person name="Haunold R."/>
            <person name="Schill S."/>
            <person name="Mach R."/>
            <person name="Allerberger F."/>
            <person name="Ruppitsch W."/>
            <person name="Forsythe S.J."/>
        </authorList>
    </citation>
    <scope>NUCLEOTIDE SEQUENCE [LARGE SCALE GENOMIC DNA]</scope>
    <source>
        <strain evidence="9 10">6100069499-17</strain>
    </source>
</reference>
<evidence type="ECO:0000256" key="4">
    <source>
        <dbReference type="ARBA" id="ARBA00024746"/>
    </source>
</evidence>
<dbReference type="Proteomes" id="UP000240212">
    <property type="component" value="Unassembled WGS sequence"/>
</dbReference>
<dbReference type="Pfam" id="PF03963">
    <property type="entry name" value="FlgD"/>
    <property type="match status" value="1"/>
</dbReference>
<dbReference type="InterPro" id="IPR025963">
    <property type="entry name" value="FLgD_Tudor"/>
</dbReference>
<protein>
    <recommendedName>
        <fullName evidence="2 5">Basal-body rod modification protein FlgD</fullName>
    </recommendedName>
</protein>
<comment type="caution">
    <text evidence="9">The sequence shown here is derived from an EMBL/GenBank/DDBJ whole genome shotgun (WGS) entry which is preliminary data.</text>
</comment>